<dbReference type="InterPro" id="IPR013783">
    <property type="entry name" value="Ig-like_fold"/>
</dbReference>
<comment type="caution">
    <text evidence="2">The sequence shown here is derived from an EMBL/GenBank/DDBJ whole genome shotgun (WGS) entry which is preliminary data.</text>
</comment>
<proteinExistence type="predicted"/>
<accession>A0ABU2N6Y5</accession>
<evidence type="ECO:0000256" key="1">
    <source>
        <dbReference type="SAM" id="MobiDB-lite"/>
    </source>
</evidence>
<dbReference type="SUPFAM" id="SSF49478">
    <property type="entry name" value="Cna protein B-type domain"/>
    <property type="match status" value="2"/>
</dbReference>
<dbReference type="RefSeq" id="WP_311555706.1">
    <property type="nucleotide sequence ID" value="NZ_JAVREJ010000004.1"/>
</dbReference>
<dbReference type="Pfam" id="PF13620">
    <property type="entry name" value="CarboxypepD_reg"/>
    <property type="match status" value="1"/>
</dbReference>
<feature type="compositionally biased region" description="Polar residues" evidence="1">
    <location>
        <begin position="143"/>
        <end position="152"/>
    </location>
</feature>
<name>A0ABU2N6Y5_9PSEU</name>
<gene>
    <name evidence="2" type="ORF">RM445_09195</name>
</gene>
<evidence type="ECO:0000313" key="3">
    <source>
        <dbReference type="Proteomes" id="UP001183202"/>
    </source>
</evidence>
<feature type="region of interest" description="Disordered" evidence="1">
    <location>
        <begin position="220"/>
        <end position="285"/>
    </location>
</feature>
<feature type="region of interest" description="Disordered" evidence="1">
    <location>
        <begin position="176"/>
        <end position="195"/>
    </location>
</feature>
<dbReference type="Proteomes" id="UP001183202">
    <property type="component" value="Unassembled WGS sequence"/>
</dbReference>
<protein>
    <submittedName>
        <fullName evidence="2">Carboxypeptidase regulatory-like domain-containing protein</fullName>
    </submittedName>
</protein>
<feature type="compositionally biased region" description="Pro residues" evidence="1">
    <location>
        <begin position="176"/>
        <end position="194"/>
    </location>
</feature>
<reference evidence="3" key="1">
    <citation type="submission" date="2023-07" db="EMBL/GenBank/DDBJ databases">
        <title>30 novel species of actinomycetes from the DSMZ collection.</title>
        <authorList>
            <person name="Nouioui I."/>
        </authorList>
    </citation>
    <scope>NUCLEOTIDE SEQUENCE [LARGE SCALE GENOMIC DNA]</scope>
    <source>
        <strain evidence="3">DSM 45834</strain>
    </source>
</reference>
<keyword evidence="3" id="KW-1185">Reference proteome</keyword>
<evidence type="ECO:0000313" key="2">
    <source>
        <dbReference type="EMBL" id="MDT0349695.1"/>
    </source>
</evidence>
<dbReference type="EMBL" id="JAVREJ010000004">
    <property type="protein sequence ID" value="MDT0349695.1"/>
    <property type="molecule type" value="Genomic_DNA"/>
</dbReference>
<dbReference type="Gene3D" id="2.60.40.10">
    <property type="entry name" value="Immunoglobulins"/>
    <property type="match status" value="1"/>
</dbReference>
<sequence length="542" mass="55169">MTTVILVGLIVVLLAAAAYVGVLLLRRTRSEPPVAPEVDEERPRTVADLVKRRSEPDDLSGPDLFAPVVPRQDGVAVPPAPVAAAAAVAQTAQPATPAGGLEVGDAPWRRAARMSGAEPGGAWETAPFPVTEDAATGGGTPEASANGSTRNGGRSKGVAASPSVVVVSWASTPVAPVPAPASPWTEPEPAPVAPAPVVQASPLTAPSVPSVPAEVEAEIEAEVEVEVDPTPAPEAESLPDARADAAPDDDDATGHAPSDPEVAVADDSPTPAEPAAVSRPLSDPDLTPLMGIPVIRPVAADAPGVVAALRDVPEPAAVAVADVPHDDTAADPVPGPSPRIADTFLQDDDEVVLMQPTPTRSFPVVAAPVASGSPQPVWFRVVRRDGEPVAKAVVALLDDRGREVDTTKTAPDGGGELHTPHGGRFLMIVSADGYQPRAATLTVDEQPVELALLLPRSAAVAGSVHAGGVAVRAALVVVRQDHDVVDEALTAGDGRYRFDDLAEGFYTVAATGGPGSAVARINIGEGVDAEVDLDLAPPLFVR</sequence>
<feature type="region of interest" description="Disordered" evidence="1">
    <location>
        <begin position="112"/>
        <end position="157"/>
    </location>
</feature>
<organism evidence="2 3">
    <name type="scientific">Pseudonocardia charpentierae</name>
    <dbReference type="NCBI Taxonomy" id="3075545"/>
    <lineage>
        <taxon>Bacteria</taxon>
        <taxon>Bacillati</taxon>
        <taxon>Actinomycetota</taxon>
        <taxon>Actinomycetes</taxon>
        <taxon>Pseudonocardiales</taxon>
        <taxon>Pseudonocardiaceae</taxon>
        <taxon>Pseudonocardia</taxon>
    </lineage>
</organism>